<feature type="binding site" evidence="5">
    <location>
        <position position="263"/>
    </location>
    <ligand>
        <name>S-adenosyl-L-methionine</name>
        <dbReference type="ChEBI" id="CHEBI:59789"/>
    </ligand>
</feature>
<dbReference type="InterPro" id="IPR049560">
    <property type="entry name" value="MeTrfase_RsmB-F_NOP2_cat"/>
</dbReference>
<sequence>MNPGGGRGRPQAKKAKMQGPGNRMGAKQAQKAPAVIKVVDGRVITAEDVGALRPPVVDPLEQFKTFYKEINIVEETEWNTFLKFCKAPIPLSFRFIESYASCPSHIDTIPGVPSQTRVYPNELGWSLNVPKEEADKYLGLKKFDDFINSSMREHKVQMVETWSMVPAALMDIQPHHVVLDMCAAPGFLASQLALNLHRDPLQAQAGLLIMNDLYRARSGMLMQWVLGLKTAFANFDARSFPDFYLSSEKNLQNALKYDRVICDVKCSEQKAILRRALELVKVKGQVLYTTTTMNPIENEAVVMDLIKESAGSVELVDCRPRLTDFKVRPGLTNWKVMMFGGRMLESYEEGDEEFRNLFPCSVFPPPIKEAMAFHMERCIRVLPHDNNTAGFFCAVLVKSTELPWIQERIVEEMAANKLQATSPPQEPKLKEYGYVIEMMTQLYPTEIEWTTETTDEKLQTTSKVTKTFHKAPEQEIDPSCQPGQLIPMYRNHWTFLKKADPEWKSIRDFFKISEDYDPSMMHFSDEDIYHSVPLMMTLIEHNKDLVSRNCGKEYGAKFFYKFPEVAIPVEPVCEYMMTNQAMAMLYPFLGKQIVNIDSTDLLRLAYYPKLKIDTLSEKAQADMKETVRKMQEDKIAKLMAEQAAQMDTT</sequence>
<gene>
    <name evidence="8" type="ORF">MAR_025845</name>
</gene>
<dbReference type="PROSITE" id="PS51686">
    <property type="entry name" value="SAM_MT_RSMB_NOP"/>
    <property type="match status" value="1"/>
</dbReference>
<dbReference type="InterPro" id="IPR001678">
    <property type="entry name" value="MeTrfase_RsmB-F_NOP2_dom"/>
</dbReference>
<comment type="similarity">
    <text evidence="5">Belongs to the class I-like SAM-binding methyltransferase superfamily. RsmB/NOP family.</text>
</comment>
<evidence type="ECO:0000256" key="6">
    <source>
        <dbReference type="SAM" id="MobiDB-lite"/>
    </source>
</evidence>
<evidence type="ECO:0000256" key="1">
    <source>
        <dbReference type="ARBA" id="ARBA00022603"/>
    </source>
</evidence>
<dbReference type="PRINTS" id="PR02008">
    <property type="entry name" value="RCMTFAMILY"/>
</dbReference>
<reference evidence="8" key="1">
    <citation type="submission" date="2022-11" db="EMBL/GenBank/DDBJ databases">
        <title>Centuries of genome instability and evolution in soft-shell clam transmissible cancer (bioRxiv).</title>
        <authorList>
            <person name="Hart S.F.M."/>
            <person name="Yonemitsu M.A."/>
            <person name="Giersch R.M."/>
            <person name="Beal B.F."/>
            <person name="Arriagada G."/>
            <person name="Davis B.W."/>
            <person name="Ostrander E.A."/>
            <person name="Goff S.P."/>
            <person name="Metzger M.J."/>
        </authorList>
    </citation>
    <scope>NUCLEOTIDE SEQUENCE</scope>
    <source>
        <strain evidence="8">MELC-2E11</strain>
        <tissue evidence="8">Siphon/mantle</tissue>
    </source>
</reference>
<dbReference type="Pfam" id="PF01189">
    <property type="entry name" value="Methyltr_RsmB-F"/>
    <property type="match status" value="1"/>
</dbReference>
<proteinExistence type="inferred from homology"/>
<dbReference type="Proteomes" id="UP001164746">
    <property type="component" value="Chromosome 8"/>
</dbReference>
<dbReference type="PANTHER" id="PTHR22808">
    <property type="entry name" value="NCL1 YEAST -RELATED NOL1/NOP2/FMU SUN DOMAIN-CONTAINING"/>
    <property type="match status" value="1"/>
</dbReference>
<evidence type="ECO:0000313" key="8">
    <source>
        <dbReference type="EMBL" id="WAR11665.1"/>
    </source>
</evidence>
<dbReference type="Gene3D" id="3.40.50.150">
    <property type="entry name" value="Vaccinia Virus protein VP39"/>
    <property type="match status" value="2"/>
</dbReference>
<feature type="active site" description="Nucleophile" evidence="5">
    <location>
        <position position="318"/>
    </location>
</feature>
<feature type="region of interest" description="Disordered" evidence="6">
    <location>
        <begin position="1"/>
        <end position="29"/>
    </location>
</feature>
<feature type="binding site" evidence="5">
    <location>
        <position position="236"/>
    </location>
    <ligand>
        <name>S-adenosyl-L-methionine</name>
        <dbReference type="ChEBI" id="CHEBI:59789"/>
    </ligand>
</feature>
<dbReference type="InterPro" id="IPR029063">
    <property type="entry name" value="SAM-dependent_MTases_sf"/>
</dbReference>
<keyword evidence="4 5" id="KW-0694">RNA-binding</keyword>
<dbReference type="InterPro" id="IPR023267">
    <property type="entry name" value="RCMT"/>
</dbReference>
<evidence type="ECO:0000259" key="7">
    <source>
        <dbReference type="PROSITE" id="PS51686"/>
    </source>
</evidence>
<evidence type="ECO:0000256" key="4">
    <source>
        <dbReference type="ARBA" id="ARBA00022884"/>
    </source>
</evidence>
<keyword evidence="1 5" id="KW-0489">Methyltransferase</keyword>
<evidence type="ECO:0000256" key="2">
    <source>
        <dbReference type="ARBA" id="ARBA00022679"/>
    </source>
</evidence>
<feature type="binding site" evidence="5">
    <location>
        <position position="212"/>
    </location>
    <ligand>
        <name>S-adenosyl-L-methionine</name>
        <dbReference type="ChEBI" id="CHEBI:59789"/>
    </ligand>
</feature>
<protein>
    <submittedName>
        <fullName evidence="8">NSUN2-like protein</fullName>
    </submittedName>
</protein>
<evidence type="ECO:0000313" key="9">
    <source>
        <dbReference type="Proteomes" id="UP001164746"/>
    </source>
</evidence>
<keyword evidence="3 5" id="KW-0949">S-adenosyl-L-methionine</keyword>
<accession>A0ABY7EQY5</accession>
<name>A0ABY7EQY5_MYAAR</name>
<keyword evidence="9" id="KW-1185">Reference proteome</keyword>
<feature type="domain" description="SAM-dependent MTase RsmB/NOP-type" evidence="7">
    <location>
        <begin position="81"/>
        <end position="399"/>
    </location>
</feature>
<organism evidence="8 9">
    <name type="scientific">Mya arenaria</name>
    <name type="common">Soft-shell clam</name>
    <dbReference type="NCBI Taxonomy" id="6604"/>
    <lineage>
        <taxon>Eukaryota</taxon>
        <taxon>Metazoa</taxon>
        <taxon>Spiralia</taxon>
        <taxon>Lophotrochozoa</taxon>
        <taxon>Mollusca</taxon>
        <taxon>Bivalvia</taxon>
        <taxon>Autobranchia</taxon>
        <taxon>Heteroconchia</taxon>
        <taxon>Euheterodonta</taxon>
        <taxon>Imparidentia</taxon>
        <taxon>Neoheterodontei</taxon>
        <taxon>Myida</taxon>
        <taxon>Myoidea</taxon>
        <taxon>Myidae</taxon>
        <taxon>Mya</taxon>
    </lineage>
</organism>
<dbReference type="SUPFAM" id="SSF53335">
    <property type="entry name" value="S-adenosyl-L-methionine-dependent methyltransferases"/>
    <property type="match status" value="1"/>
</dbReference>
<comment type="caution">
    <text evidence="5">Lacks conserved residue(s) required for the propagation of feature annotation.</text>
</comment>
<keyword evidence="2 5" id="KW-0808">Transferase</keyword>
<dbReference type="EMBL" id="CP111019">
    <property type="protein sequence ID" value="WAR11665.1"/>
    <property type="molecule type" value="Genomic_DNA"/>
</dbReference>
<evidence type="ECO:0000256" key="3">
    <source>
        <dbReference type="ARBA" id="ARBA00022691"/>
    </source>
</evidence>
<evidence type="ECO:0000256" key="5">
    <source>
        <dbReference type="PROSITE-ProRule" id="PRU01023"/>
    </source>
</evidence>